<comment type="caution">
    <text evidence="2">The sequence shown here is derived from an EMBL/GenBank/DDBJ whole genome shotgun (WGS) entry which is preliminary data.</text>
</comment>
<accession>A0ABV2QM62</accession>
<evidence type="ECO:0000313" key="3">
    <source>
        <dbReference type="Proteomes" id="UP001549257"/>
    </source>
</evidence>
<reference evidence="2 3" key="1">
    <citation type="submission" date="2024-06" db="EMBL/GenBank/DDBJ databases">
        <title>Sorghum-associated microbial communities from plants grown in Nebraska, USA.</title>
        <authorList>
            <person name="Schachtman D."/>
        </authorList>
    </citation>
    <scope>NUCLEOTIDE SEQUENCE [LARGE SCALE GENOMIC DNA]</scope>
    <source>
        <strain evidence="2 3">2857</strain>
    </source>
</reference>
<evidence type="ECO:0000256" key="1">
    <source>
        <dbReference type="SAM" id="Phobius"/>
    </source>
</evidence>
<keyword evidence="1" id="KW-0812">Transmembrane</keyword>
<proteinExistence type="predicted"/>
<dbReference type="Proteomes" id="UP001549257">
    <property type="component" value="Unassembled WGS sequence"/>
</dbReference>
<name>A0ABV2QM62_9MICO</name>
<evidence type="ECO:0000313" key="2">
    <source>
        <dbReference type="EMBL" id="MET4581593.1"/>
    </source>
</evidence>
<keyword evidence="1" id="KW-0472">Membrane</keyword>
<feature type="transmembrane region" description="Helical" evidence="1">
    <location>
        <begin position="131"/>
        <end position="152"/>
    </location>
</feature>
<sequence>MDETHRYAEQIVAATAAISRLRGQGVELVKELERKRARFGRGADVVESAQFALIVAECDARLATIERDIEAQRSRERTARTQLAKSNSALDEALEGLEVRAYTVRRPPAGQGVRLTDADFRSAQSSVPQGVFLAALFAVVLMAVVSVANLSLPDWLSILIAVVGFGVATIIGLVQIHYARLNEMRERKKEALQATAEQTAL</sequence>
<keyword evidence="3" id="KW-1185">Reference proteome</keyword>
<dbReference type="RefSeq" id="WP_354023760.1">
    <property type="nucleotide sequence ID" value="NZ_JBEPSJ010000001.1"/>
</dbReference>
<dbReference type="EMBL" id="JBEPSJ010000001">
    <property type="protein sequence ID" value="MET4581593.1"/>
    <property type="molecule type" value="Genomic_DNA"/>
</dbReference>
<keyword evidence="1" id="KW-1133">Transmembrane helix</keyword>
<feature type="transmembrane region" description="Helical" evidence="1">
    <location>
        <begin position="158"/>
        <end position="179"/>
    </location>
</feature>
<gene>
    <name evidence="2" type="ORF">ABIE21_001083</name>
</gene>
<protein>
    <submittedName>
        <fullName evidence="2">Uncharacterized protein</fullName>
    </submittedName>
</protein>
<organism evidence="2 3">
    <name type="scientific">Conyzicola nivalis</name>
    <dbReference type="NCBI Taxonomy" id="1477021"/>
    <lineage>
        <taxon>Bacteria</taxon>
        <taxon>Bacillati</taxon>
        <taxon>Actinomycetota</taxon>
        <taxon>Actinomycetes</taxon>
        <taxon>Micrococcales</taxon>
        <taxon>Microbacteriaceae</taxon>
        <taxon>Conyzicola</taxon>
    </lineage>
</organism>